<name>A0ACB8YGU6_ARCLA</name>
<dbReference type="EMBL" id="CM042058">
    <property type="protein sequence ID" value="KAI3684974.1"/>
    <property type="molecule type" value="Genomic_DNA"/>
</dbReference>
<proteinExistence type="predicted"/>
<organism evidence="1 2">
    <name type="scientific">Arctium lappa</name>
    <name type="common">Greater burdock</name>
    <name type="synonym">Lappa major</name>
    <dbReference type="NCBI Taxonomy" id="4217"/>
    <lineage>
        <taxon>Eukaryota</taxon>
        <taxon>Viridiplantae</taxon>
        <taxon>Streptophyta</taxon>
        <taxon>Embryophyta</taxon>
        <taxon>Tracheophyta</taxon>
        <taxon>Spermatophyta</taxon>
        <taxon>Magnoliopsida</taxon>
        <taxon>eudicotyledons</taxon>
        <taxon>Gunneridae</taxon>
        <taxon>Pentapetalae</taxon>
        <taxon>asterids</taxon>
        <taxon>campanulids</taxon>
        <taxon>Asterales</taxon>
        <taxon>Asteraceae</taxon>
        <taxon>Carduoideae</taxon>
        <taxon>Cardueae</taxon>
        <taxon>Arctiinae</taxon>
        <taxon>Arctium</taxon>
    </lineage>
</organism>
<accession>A0ACB8YGU6</accession>
<keyword evidence="2" id="KW-1185">Reference proteome</keyword>
<dbReference type="Proteomes" id="UP001055879">
    <property type="component" value="Linkage Group LG12"/>
</dbReference>
<reference evidence="1 2" key="2">
    <citation type="journal article" date="2022" name="Mol. Ecol. Resour.">
        <title>The genomes of chicory, endive, great burdock and yacon provide insights into Asteraceae paleo-polyploidization history and plant inulin production.</title>
        <authorList>
            <person name="Fan W."/>
            <person name="Wang S."/>
            <person name="Wang H."/>
            <person name="Wang A."/>
            <person name="Jiang F."/>
            <person name="Liu H."/>
            <person name="Zhao H."/>
            <person name="Xu D."/>
            <person name="Zhang Y."/>
        </authorList>
    </citation>
    <scope>NUCLEOTIDE SEQUENCE [LARGE SCALE GENOMIC DNA]</scope>
    <source>
        <strain evidence="2">cv. Niubang</strain>
    </source>
</reference>
<comment type="caution">
    <text evidence="1">The sequence shown here is derived from an EMBL/GenBank/DDBJ whole genome shotgun (WGS) entry which is preliminary data.</text>
</comment>
<evidence type="ECO:0000313" key="1">
    <source>
        <dbReference type="EMBL" id="KAI3684974.1"/>
    </source>
</evidence>
<gene>
    <name evidence="1" type="ORF">L6452_34204</name>
</gene>
<protein>
    <submittedName>
        <fullName evidence="1">Uncharacterized protein</fullName>
    </submittedName>
</protein>
<reference evidence="2" key="1">
    <citation type="journal article" date="2022" name="Mol. Ecol. Resour.">
        <title>The genomes of chicory, endive, great burdock and yacon provide insights into Asteraceae palaeo-polyploidization history and plant inulin production.</title>
        <authorList>
            <person name="Fan W."/>
            <person name="Wang S."/>
            <person name="Wang H."/>
            <person name="Wang A."/>
            <person name="Jiang F."/>
            <person name="Liu H."/>
            <person name="Zhao H."/>
            <person name="Xu D."/>
            <person name="Zhang Y."/>
        </authorList>
    </citation>
    <scope>NUCLEOTIDE SEQUENCE [LARGE SCALE GENOMIC DNA]</scope>
    <source>
        <strain evidence="2">cv. Niubang</strain>
    </source>
</reference>
<evidence type="ECO:0000313" key="2">
    <source>
        <dbReference type="Proteomes" id="UP001055879"/>
    </source>
</evidence>
<sequence length="153" mass="17786">MYASSLCVCDSTFILYRGKKKWLIKSTKKLTVRNMRIGSEPFISFNLKPSHELRLRRELIWYGYYTFNLFCIDSISSNGLVRCHCHLVFFIGIRLCSCFFPAISLKDMKEKNRETLFIQFKEENTVVQFIHSDPPMDTQGSSCFPSAHSSKTS</sequence>